<dbReference type="Gene3D" id="2.60.40.1930">
    <property type="match status" value="1"/>
</dbReference>
<reference evidence="4 5" key="1">
    <citation type="submission" date="2024-04" db="EMBL/GenBank/DDBJ databases">
        <title>Human intestinal bacterial collection.</title>
        <authorList>
            <person name="Pauvert C."/>
            <person name="Hitch T.C.A."/>
            <person name="Clavel T."/>
        </authorList>
    </citation>
    <scope>NUCLEOTIDE SEQUENCE [LARGE SCALE GENOMIC DNA]</scope>
    <source>
        <strain evidence="4 5">CLA-AA-H145</strain>
    </source>
</reference>
<sequence>MKKVIGIIIVMLMPVMVMAETYPVLWKKVMEARSKDLPRTQMEWLDKIIDKAQAGADYGQMLKAQLWKAAAQTQIAPDSAEVEIERIEENVDAAKDPAMKAVYATVLGKLYEQRANGKDESQAKSKQWFAVAMAQPEMLAQHKCAEYAPAVVSGVDSKIFYDDLLHVVGMEARAFKTLHDYYAAKGNRAAACICATLDLKQNGVIDTWQVRKSKNLQAVDSLLHVYGDLREAGELAIEHYQFVANASDVTVDDQVNYINYALSKWGDWPRMNILRNAMSELRQPSFNINIGDVSFLPQQERLVRINFIRNINTLTVNIYRVNVEGDCSLNPNEPADWAVLQKKLVPGAVQTLVKRYVGQPAWKENTDSLIIGGLPVGMYVMEATTDNGNVKAQRALLHVSDVYVMCQGLPDNQQRFVVVNATTGEAIAGAHLRLKTQTYYDNEKEQTVCLTTDKNGEAYHKFKKRAPNKIYAYTDNDKAGVEIDVHTNYSFYDNDSREESVRLYTDRAVYRPGQMVRVAAIAYLTDGKAVKTTPLADKQLELSLFDANGKEVSKKTVTTDSYGTASADFTLPQAGLTGAFSVRNRGMGYVRFNVEEYKLPTYEVTFDSYKEAYQPGDTVQMRGWAKTYSGVPVQDAKVSYKVCREPALWWFRRSDCPSEELRVDTVVTADDGSFVLKMPMVYPEDVDLNHAVYYHVVAYAKVTDNAGETHEEQATLALSNRSAVLKVDLPSKMLRDSLKTFTVTRTNLAQESIEGDVRYCFDGRAWKTAEANKPIALDEKLASGRHQLEVICGQDTVRKSVVVFTYSDKKPVVQTHDWFYLSEMQFPNDGSPVYLQVGTSDKNTHVYYSVFAGNKTLAKGVSKLSDEVVTRKLYYKEEYGDGVVITMAWVKNGKMYKHEVNICRPTPDNKLKLTWKTFRDKLTPGQREQWTLHIDSPEGKPAMAQLLATMYDKSLDDVSKLHWRFTIDYGASLPHAPWRGGSQFVDGLYGFERYNALNVRSLDFSHFDGEMFNFANPYTFSYKQSMVLMARQESASADRMAKGTMLREVPVSKKKVNANMQVTDSELSEPIAGLGLSKDEEGSDESASPVTKVRENFNETAFFYPALTTDGNGNVNIAFTLPESVTTWKFMALAHDEAFNYGQITAEVVAKKVVMVQPNMPRFVRQGDESVVVCRIANTSEKDVRGKARLQIVDPETNKMLEEWSAPFEVKAGQTTTAEFTVDGDRLAELGRGATLFVVRTLAEGQGFSDGEQRYLPLLPNQEFVTTTLPFTQVGAGVKTLDISKMFPSNDKRNRLTVEYTNNPAWLMIQALPTVANPTERNAVSLAAAIYANSLARQLMVANPSIGQTVKLWQKEQGTETSLVSNLQRNSELKTMLLSETPWVSDANRETEQKQQLINYLDESAIDYRLKTFADKLSQLQNPDGSFSWWPNMPGNKYMTMEVTTILARLNTLTGQQENSRLLSEAFKYLDRRIADEVKTMKKESQKKHPQVLDPSEFACNYLYASALAGRKPSADMRYLLNLLEKKTTKLTIYGKARSAVILAQYGFSTRAKEYLQSLNEYAVYKEEMGRYYDTHRAYYSWRDYRIPTQVAAIEAMKRLTPQDTKTIEAMQRWLLQEKRTQSWDTPANAVDAVYAFLATQGGKADMDKLATQQLATMRVDGKTVELPRATAGLGYVKTMVDATSPTTIAIEKTSAGTSWGALYAQYWQKASEVEAQSSGLKVKREVIVNGQVTNDKSLNLRVGDKVKVRITIVADRDYDFVQVQDKRAACLEPAVQLSGYRWGYYCAPQDNVNNYYFDLMAKGEHVVETDYYVDRQGSYASGICTVQCAYSPEFAGREGAKCFTIIR</sequence>
<proteinExistence type="inferred from homology"/>
<dbReference type="PANTHER" id="PTHR40094:SF1">
    <property type="entry name" value="UBIQUITIN DOMAIN-CONTAINING PROTEIN"/>
    <property type="match status" value="1"/>
</dbReference>
<evidence type="ECO:0000313" key="5">
    <source>
        <dbReference type="Proteomes" id="UP001487296"/>
    </source>
</evidence>
<name>A0ABV1FPT9_9BACT</name>
<evidence type="ECO:0000313" key="4">
    <source>
        <dbReference type="EMBL" id="MEQ2486419.1"/>
    </source>
</evidence>
<dbReference type="InterPro" id="IPR051802">
    <property type="entry name" value="YfhM-like"/>
</dbReference>
<dbReference type="Pfam" id="PF17973">
    <property type="entry name" value="bMG10"/>
    <property type="match status" value="1"/>
</dbReference>
<gene>
    <name evidence="4" type="ORF">AAAT34_05030</name>
</gene>
<dbReference type="Gene3D" id="2.20.130.20">
    <property type="match status" value="1"/>
</dbReference>
<dbReference type="EMBL" id="JBBNFP010000013">
    <property type="protein sequence ID" value="MEQ2486419.1"/>
    <property type="molecule type" value="Genomic_DNA"/>
</dbReference>
<dbReference type="InterPro" id="IPR001599">
    <property type="entry name" value="Macroglobln_a2"/>
</dbReference>
<feature type="domain" description="Alpha-2-macroglobulin" evidence="3">
    <location>
        <begin position="1100"/>
        <end position="1190"/>
    </location>
</feature>
<keyword evidence="5" id="KW-1185">Reference proteome</keyword>
<dbReference type="PANTHER" id="PTHR40094">
    <property type="entry name" value="ALPHA-2-MACROGLOBULIN HOMOLOG"/>
    <property type="match status" value="1"/>
</dbReference>
<dbReference type="Proteomes" id="UP001487296">
    <property type="component" value="Unassembled WGS sequence"/>
</dbReference>
<dbReference type="InterPro" id="IPR008930">
    <property type="entry name" value="Terpenoid_cyclase/PrenylTrfase"/>
</dbReference>
<evidence type="ECO:0000256" key="1">
    <source>
        <dbReference type="ARBA" id="ARBA00010556"/>
    </source>
</evidence>
<evidence type="ECO:0000259" key="3">
    <source>
        <dbReference type="SMART" id="SM01360"/>
    </source>
</evidence>
<dbReference type="SMART" id="SM01360">
    <property type="entry name" value="A2M"/>
    <property type="match status" value="1"/>
</dbReference>
<dbReference type="SUPFAM" id="SSF48239">
    <property type="entry name" value="Terpenoid cyclases/Protein prenyltransferases"/>
    <property type="match status" value="1"/>
</dbReference>
<dbReference type="Gene3D" id="1.50.10.20">
    <property type="match status" value="1"/>
</dbReference>
<organism evidence="4 5">
    <name type="scientific">Hallella faecis</name>
    <dbReference type="NCBI Taxonomy" id="2841596"/>
    <lineage>
        <taxon>Bacteria</taxon>
        <taxon>Pseudomonadati</taxon>
        <taxon>Bacteroidota</taxon>
        <taxon>Bacteroidia</taxon>
        <taxon>Bacteroidales</taxon>
        <taxon>Prevotellaceae</taxon>
        <taxon>Hallella</taxon>
    </lineage>
</organism>
<dbReference type="Pfam" id="PF01835">
    <property type="entry name" value="MG2"/>
    <property type="match status" value="1"/>
</dbReference>
<evidence type="ECO:0000256" key="2">
    <source>
        <dbReference type="PROSITE-ProRule" id="PRU00182"/>
    </source>
</evidence>
<comment type="similarity">
    <text evidence="1">Belongs to the protease inhibitor I39 (alpha-2-macroglobulin) family. Bacterial alpha-2-macroglobulin subfamily.</text>
</comment>
<dbReference type="InterPro" id="IPR002890">
    <property type="entry name" value="MG2"/>
</dbReference>
<comment type="caution">
    <text evidence="4">The sequence shown here is derived from an EMBL/GenBank/DDBJ whole genome shotgun (WGS) entry which is preliminary data.</text>
</comment>
<dbReference type="RefSeq" id="WP_215760355.1">
    <property type="nucleotide sequence ID" value="NZ_JAHKBE010000040.1"/>
</dbReference>
<keyword evidence="2" id="KW-0694">RNA-binding</keyword>
<dbReference type="Pfam" id="PF00207">
    <property type="entry name" value="A2M"/>
    <property type="match status" value="1"/>
</dbReference>
<accession>A0ABV1FPT9</accession>
<dbReference type="PROSITE" id="PS50889">
    <property type="entry name" value="S4"/>
    <property type="match status" value="1"/>
</dbReference>
<protein>
    <submittedName>
        <fullName evidence="4">Alpha-2-macroglobulin family protein</fullName>
    </submittedName>
</protein>
<dbReference type="InterPro" id="IPR041246">
    <property type="entry name" value="Bact_MG10"/>
</dbReference>